<organism evidence="1 2">
    <name type="scientific">Hamadaea flava</name>
    <dbReference type="NCBI Taxonomy" id="1742688"/>
    <lineage>
        <taxon>Bacteria</taxon>
        <taxon>Bacillati</taxon>
        <taxon>Actinomycetota</taxon>
        <taxon>Actinomycetes</taxon>
        <taxon>Micromonosporales</taxon>
        <taxon>Micromonosporaceae</taxon>
        <taxon>Hamadaea</taxon>
    </lineage>
</organism>
<dbReference type="EMBL" id="JBHSAY010000006">
    <property type="protein sequence ID" value="MFC4131300.1"/>
    <property type="molecule type" value="Genomic_DNA"/>
</dbReference>
<reference evidence="2" key="1">
    <citation type="journal article" date="2019" name="Int. J. Syst. Evol. Microbiol.">
        <title>The Global Catalogue of Microorganisms (GCM) 10K type strain sequencing project: providing services to taxonomists for standard genome sequencing and annotation.</title>
        <authorList>
            <consortium name="The Broad Institute Genomics Platform"/>
            <consortium name="The Broad Institute Genome Sequencing Center for Infectious Disease"/>
            <person name="Wu L."/>
            <person name="Ma J."/>
        </authorList>
    </citation>
    <scope>NUCLEOTIDE SEQUENCE [LARGE SCALE GENOMIC DNA]</scope>
    <source>
        <strain evidence="2">CGMCC 4.7289</strain>
    </source>
</reference>
<comment type="caution">
    <text evidence="1">The sequence shown here is derived from an EMBL/GenBank/DDBJ whole genome shotgun (WGS) entry which is preliminary data.</text>
</comment>
<proteinExistence type="predicted"/>
<sequence length="215" mass="23794">MLAKDPYTAALHRLGHFQSALDRADTPEIRAELLIDRFFWQGEDHDAAQYAVDALDPASTTGRYLAARHAYSRLLFEHEVRPDDQAVVRVGYEAAAADPQLAGWGEFHLGVFADNILEDPSAAKAHFDQAAKDGDPLLQSYVVRHLSVHEPERALDHLRHSLYLRATLGYRPQTAAAMVALADALPDGDERRHLRAAALVTAQELQLSWLLGALS</sequence>
<name>A0ABV8LLU9_9ACTN</name>
<keyword evidence="2" id="KW-1185">Reference proteome</keyword>
<protein>
    <recommendedName>
        <fullName evidence="3">Tetratricopeptide repeat protein</fullName>
    </recommendedName>
</protein>
<dbReference type="RefSeq" id="WP_253754705.1">
    <property type="nucleotide sequence ID" value="NZ_JAMZDZ010000001.1"/>
</dbReference>
<dbReference type="Proteomes" id="UP001595816">
    <property type="component" value="Unassembled WGS sequence"/>
</dbReference>
<evidence type="ECO:0000313" key="2">
    <source>
        <dbReference type="Proteomes" id="UP001595816"/>
    </source>
</evidence>
<evidence type="ECO:0000313" key="1">
    <source>
        <dbReference type="EMBL" id="MFC4131300.1"/>
    </source>
</evidence>
<accession>A0ABV8LLU9</accession>
<gene>
    <name evidence="1" type="ORF">ACFOZ4_11870</name>
</gene>
<evidence type="ECO:0008006" key="3">
    <source>
        <dbReference type="Google" id="ProtNLM"/>
    </source>
</evidence>